<keyword evidence="5" id="KW-1185">Reference proteome</keyword>
<evidence type="ECO:0000313" key="3">
    <source>
        <dbReference type="EMBL" id="MDX2961936.1"/>
    </source>
</evidence>
<dbReference type="GeneID" id="69813741"/>
<dbReference type="RefSeq" id="WP_223786498.1">
    <property type="nucleotide sequence ID" value="NZ_BCMK01000001.1"/>
</dbReference>
<dbReference type="PANTHER" id="PTHR40254:SF1">
    <property type="entry name" value="BLR0577 PROTEIN"/>
    <property type="match status" value="1"/>
</dbReference>
<sequence>MGSELRVGIIGLGSRGCSILERVISLARNSTFPFSVRVDIVDPTSSGQGLHATDQPDYLLLNTLCGEISMFPGPESVGAGTAESGPGLFDWVTARGLRLAEDGHTVTRTGGRAIVPGDFLPRRILGEYLRWFFEWTCRRAPEGMRIHVHRSEAVDVESREETGVRITLADGTVLTSDYVFLTLGHVGNDRRTKARAVTDPYPLPESVEAIGPGDSVAVGGFGLSAMDVVAALTLGRGGRFSRRSGGIRYLPGGAEPRILLYSRSGIPFRVRPKREEMTSRFQPMALTREAVAALRSAGPLDFDEQLMPLMLNEMRIAYVRCRTLGEEGPEAEEKVTAYLAEAVRSGNLPEVLDEIDGSFDPTALWDPSENREPHDSHEYQEWLTRTVRDDLTEAEKGLSRSPVKAAAEAVREVRDILRDAVNFRGLTSASLDAFMSRTVPLMNRAVVGPQKERYAELLALADSGIVRFPFGAAPRIAPEEPGPGWTVSSTRLEVPYRERVDWLCAGNAPWPDLATSASPLVRSLRRRRLLTSYAPGSGSVGAADVDPSLHPVGPDGTGDPRLWLIGPLCEGATFYNHLIPTPGYSRAFVDAHRCVTEMYDQFTQDEQFSYRDCPSRADRPTRSTPNERARP</sequence>
<reference evidence="3 5" key="1">
    <citation type="journal article" date="2023" name="Microb. Genom.">
        <title>Mesoterricola silvestris gen. nov., sp. nov., Mesoterricola sediminis sp. nov., Geothrix oryzae sp. nov., Geothrix edaphica sp. nov., Geothrix rubra sp. nov., and Geothrix limicola sp. nov., six novel members of Acidobacteriota isolated from soils.</title>
        <authorList>
            <person name="Weisberg A.J."/>
            <person name="Pearce E."/>
            <person name="Kramer C.G."/>
            <person name="Chang J.H."/>
            <person name="Clarke C.R."/>
        </authorList>
    </citation>
    <scope>NUCLEOTIDE SEQUENCE</scope>
    <source>
        <strain evidence="4 5">NB05-1H</strain>
        <strain evidence="3">NRRL_B-16521</strain>
    </source>
</reference>
<dbReference type="Proteomes" id="UP001282288">
    <property type="component" value="Unassembled WGS sequence"/>
</dbReference>
<dbReference type="Proteomes" id="UP001272987">
    <property type="component" value="Unassembled WGS sequence"/>
</dbReference>
<protein>
    <submittedName>
        <fullName evidence="3">FAD/NAD(P)-binding protein</fullName>
    </submittedName>
</protein>
<dbReference type="EMBL" id="JARAWP010000018">
    <property type="protein sequence ID" value="MDX3021820.1"/>
    <property type="molecule type" value="Genomic_DNA"/>
</dbReference>
<dbReference type="AlphaFoldDB" id="A0AAP6BBX7"/>
<dbReference type="PANTHER" id="PTHR40254">
    <property type="entry name" value="BLR0577 PROTEIN"/>
    <property type="match status" value="1"/>
</dbReference>
<dbReference type="InterPro" id="IPR052189">
    <property type="entry name" value="L-asp_N-monooxygenase_NS-form"/>
</dbReference>
<gene>
    <name evidence="3" type="ORF">PV399_19800</name>
    <name evidence="4" type="ORF">PV666_28600</name>
</gene>
<dbReference type="SUPFAM" id="SSF51905">
    <property type="entry name" value="FAD/NAD(P)-binding domain"/>
    <property type="match status" value="1"/>
</dbReference>
<feature type="compositionally biased region" description="Basic and acidic residues" evidence="1">
    <location>
        <begin position="613"/>
        <end position="631"/>
    </location>
</feature>
<feature type="domain" description="FAD-dependent urate hydroxylase HpyO/Asp monooxygenase CreE-like FAD/NAD(P)-binding" evidence="2">
    <location>
        <begin position="9"/>
        <end position="185"/>
    </location>
</feature>
<accession>A0AAP6BBX7</accession>
<name>A0AAP6BBX7_9ACTN</name>
<evidence type="ECO:0000313" key="5">
    <source>
        <dbReference type="Proteomes" id="UP001272987"/>
    </source>
</evidence>
<evidence type="ECO:0000256" key="1">
    <source>
        <dbReference type="SAM" id="MobiDB-lite"/>
    </source>
</evidence>
<comment type="caution">
    <text evidence="3">The sequence shown here is derived from an EMBL/GenBank/DDBJ whole genome shotgun (WGS) entry which is preliminary data.</text>
</comment>
<dbReference type="Pfam" id="PF13454">
    <property type="entry name" value="NAD_binding_9"/>
    <property type="match status" value="1"/>
</dbReference>
<dbReference type="InterPro" id="IPR038732">
    <property type="entry name" value="HpyO/CreE_NAD-binding"/>
</dbReference>
<organism evidence="3 6">
    <name type="scientific">Streptomyces acidiscabies</name>
    <dbReference type="NCBI Taxonomy" id="42234"/>
    <lineage>
        <taxon>Bacteria</taxon>
        <taxon>Bacillati</taxon>
        <taxon>Actinomycetota</taxon>
        <taxon>Actinomycetes</taxon>
        <taxon>Kitasatosporales</taxon>
        <taxon>Streptomycetaceae</taxon>
        <taxon>Streptomyces</taxon>
    </lineage>
</organism>
<proteinExistence type="predicted"/>
<evidence type="ECO:0000313" key="4">
    <source>
        <dbReference type="EMBL" id="MDX3021820.1"/>
    </source>
</evidence>
<dbReference type="EMBL" id="JARAWC010000013">
    <property type="protein sequence ID" value="MDX2961936.1"/>
    <property type="molecule type" value="Genomic_DNA"/>
</dbReference>
<evidence type="ECO:0000259" key="2">
    <source>
        <dbReference type="Pfam" id="PF13454"/>
    </source>
</evidence>
<feature type="region of interest" description="Disordered" evidence="1">
    <location>
        <begin position="610"/>
        <end position="631"/>
    </location>
</feature>
<dbReference type="InterPro" id="IPR036188">
    <property type="entry name" value="FAD/NAD-bd_sf"/>
</dbReference>
<evidence type="ECO:0000313" key="6">
    <source>
        <dbReference type="Proteomes" id="UP001282288"/>
    </source>
</evidence>